<gene>
    <name evidence="1" type="ORF">MU0053_003404</name>
</gene>
<evidence type="ECO:0000313" key="2">
    <source>
        <dbReference type="Proteomes" id="UP001190465"/>
    </source>
</evidence>
<dbReference type="InterPro" id="IPR052552">
    <property type="entry name" value="YeaO-like"/>
</dbReference>
<proteinExistence type="predicted"/>
<dbReference type="Proteomes" id="UP001190465">
    <property type="component" value="Chromosome"/>
</dbReference>
<evidence type="ECO:0000313" key="1">
    <source>
        <dbReference type="EMBL" id="CAJ1507119.1"/>
    </source>
</evidence>
<dbReference type="PANTHER" id="PTHR36849:SF1">
    <property type="entry name" value="CYTOPLASMIC PROTEIN"/>
    <property type="match status" value="1"/>
</dbReference>
<keyword evidence="2" id="KW-1185">Reference proteome</keyword>
<dbReference type="EMBL" id="OY726397">
    <property type="protein sequence ID" value="CAJ1507119.1"/>
    <property type="molecule type" value="Genomic_DNA"/>
</dbReference>
<name>A0ABM9LYW3_9MYCO</name>
<reference evidence="1 2" key="1">
    <citation type="submission" date="2023-08" db="EMBL/GenBank/DDBJ databases">
        <authorList>
            <person name="Folkvardsen B D."/>
            <person name="Norman A."/>
        </authorList>
    </citation>
    <scope>NUCLEOTIDE SEQUENCE [LARGE SCALE GENOMIC DNA]</scope>
    <source>
        <strain evidence="1 2">Mu0053</strain>
    </source>
</reference>
<accession>A0ABM9LYW3</accession>
<dbReference type="Pfam" id="PF22752">
    <property type="entry name" value="DUF488-N3i"/>
    <property type="match status" value="1"/>
</dbReference>
<organism evidence="1 2">
    <name type="scientific">[Mycobacterium] burgundiense</name>
    <dbReference type="NCBI Taxonomy" id="3064286"/>
    <lineage>
        <taxon>Bacteria</taxon>
        <taxon>Bacillati</taxon>
        <taxon>Actinomycetota</taxon>
        <taxon>Actinomycetes</taxon>
        <taxon>Mycobacteriales</taxon>
        <taxon>Mycobacteriaceae</taxon>
        <taxon>Mycolicibacterium</taxon>
    </lineage>
</organism>
<sequence length="115" mass="13092">MRAARVYEAPQPGEGLRVLVDRLWPRGIRKEDPRVGRWCQEVAPSTELRHWYDHDPGKFDEFSARYRDELAHGAAAEALEELHALAKQGPLTLVTATKDLNLSQAFVLTRVLEET</sequence>
<protein>
    <submittedName>
        <fullName evidence="1">DUF488 family protein</fullName>
    </submittedName>
</protein>
<dbReference type="RefSeq" id="WP_308478793.1">
    <property type="nucleotide sequence ID" value="NZ_OY726397.1"/>
</dbReference>
<dbReference type="PANTHER" id="PTHR36849">
    <property type="entry name" value="CYTOPLASMIC PROTEIN-RELATED"/>
    <property type="match status" value="1"/>
</dbReference>